<dbReference type="Proteomes" id="UP000176429">
    <property type="component" value="Unassembled WGS sequence"/>
</dbReference>
<keyword evidence="1" id="KW-0472">Membrane</keyword>
<dbReference type="Pfam" id="PF20803">
    <property type="entry name" value="PaaX_M"/>
    <property type="match status" value="1"/>
</dbReference>
<keyword evidence="1" id="KW-0812">Transmembrane</keyword>
<evidence type="ECO:0000313" key="4">
    <source>
        <dbReference type="Proteomes" id="UP000176429"/>
    </source>
</evidence>
<evidence type="ECO:0000313" key="3">
    <source>
        <dbReference type="EMBL" id="OHA42130.1"/>
    </source>
</evidence>
<proteinExistence type="predicted"/>
<dbReference type="PANTHER" id="PTHR30319:SF1">
    <property type="entry name" value="TRANSCRIPTIONAL REPRESSOR PAAX"/>
    <property type="match status" value="1"/>
</dbReference>
<organism evidence="3 4">
    <name type="scientific">Candidatus Taylorbacteria bacterium RIFCSPLOWO2_02_FULL_46_40</name>
    <dbReference type="NCBI Taxonomy" id="1802329"/>
    <lineage>
        <taxon>Bacteria</taxon>
        <taxon>Candidatus Tayloriibacteriota</taxon>
    </lineage>
</organism>
<gene>
    <name evidence="3" type="ORF">A3H68_03380</name>
</gene>
<evidence type="ECO:0000256" key="1">
    <source>
        <dbReference type="SAM" id="Phobius"/>
    </source>
</evidence>
<keyword evidence="1" id="KW-1133">Transmembrane helix</keyword>
<feature type="transmembrane region" description="Helical" evidence="1">
    <location>
        <begin position="27"/>
        <end position="52"/>
    </location>
</feature>
<dbReference type="Gene3D" id="3.30.70.2650">
    <property type="match status" value="1"/>
</dbReference>
<dbReference type="InterPro" id="IPR048846">
    <property type="entry name" value="PaaX-like_central"/>
</dbReference>
<evidence type="ECO:0000259" key="2">
    <source>
        <dbReference type="Pfam" id="PF20803"/>
    </source>
</evidence>
<comment type="caution">
    <text evidence="3">The sequence shown here is derived from an EMBL/GenBank/DDBJ whole genome shotgun (WGS) entry which is preliminary data.</text>
</comment>
<feature type="domain" description="Transcriptional repressor PaaX-like central Cas2-like" evidence="2">
    <location>
        <begin position="110"/>
        <end position="185"/>
    </location>
</feature>
<dbReference type="PANTHER" id="PTHR30319">
    <property type="entry name" value="PHENYLACETIC ACID REGULATOR-RELATED TRANSCRIPTIONAL REPRESSOR"/>
    <property type="match status" value="1"/>
</dbReference>
<dbReference type="SUPFAM" id="SSF143430">
    <property type="entry name" value="TTP0101/SSO1404-like"/>
    <property type="match status" value="1"/>
</dbReference>
<reference evidence="3 4" key="1">
    <citation type="journal article" date="2016" name="Nat. Commun.">
        <title>Thousands of microbial genomes shed light on interconnected biogeochemical processes in an aquifer system.</title>
        <authorList>
            <person name="Anantharaman K."/>
            <person name="Brown C.T."/>
            <person name="Hug L.A."/>
            <person name="Sharon I."/>
            <person name="Castelle C.J."/>
            <person name="Probst A.J."/>
            <person name="Thomas B.C."/>
            <person name="Singh A."/>
            <person name="Wilkins M.J."/>
            <person name="Karaoz U."/>
            <person name="Brodie E.L."/>
            <person name="Williams K.H."/>
            <person name="Hubbard S.S."/>
            <person name="Banfield J.F."/>
        </authorList>
    </citation>
    <scope>NUCLEOTIDE SEQUENCE [LARGE SCALE GENOMIC DNA]</scope>
</reference>
<dbReference type="AlphaFoldDB" id="A0A1G2P1D1"/>
<dbReference type="GO" id="GO:0006351">
    <property type="term" value="P:DNA-templated transcription"/>
    <property type="evidence" value="ECO:0007669"/>
    <property type="project" value="TreeGrafter"/>
</dbReference>
<name>A0A1G2P1D1_9BACT</name>
<accession>A0A1G2P1D1</accession>
<protein>
    <recommendedName>
        <fullName evidence="2">Transcriptional repressor PaaX-like central Cas2-like domain-containing protein</fullName>
    </recommendedName>
</protein>
<sequence length="194" mass="22314">MGKLEQKSAKRGRGKGRSSKRQYLQKAILSSIALVGMLGVGLVAPNVLGAMAKLGIIPIKRQKEYISNSCRRLWRQGLLRKENGCLSITPEGSSLLRHLQLQDIRLKKPKRWDGKWRVLIFDIPQTKNLLRDKLRRTLMAIGFIRLQDSVWIYPYDCEDLITLLKTDFRVGDQMLYMIVDSLENDDQVKEDFGL</sequence>
<dbReference type="EMBL" id="MHSH01000011">
    <property type="protein sequence ID" value="OHA42130.1"/>
    <property type="molecule type" value="Genomic_DNA"/>
</dbReference>